<evidence type="ECO:0008006" key="3">
    <source>
        <dbReference type="Google" id="ProtNLM"/>
    </source>
</evidence>
<dbReference type="VEuPathDB" id="FungiDB:BDV34DRAFT_202821"/>
<dbReference type="AlphaFoldDB" id="A0A5N6DBG2"/>
<dbReference type="OMA" id="ERPWWFG"/>
<dbReference type="PANTHER" id="PTHR12459:SF19">
    <property type="entry name" value="TRANSMEMBRANE PROTEIN 135 N-TERMINAL DOMAIN-CONTAINING PROTEIN"/>
    <property type="match status" value="1"/>
</dbReference>
<evidence type="ECO:0000313" key="1">
    <source>
        <dbReference type="EMBL" id="KAB8201450.1"/>
    </source>
</evidence>
<reference evidence="1 2" key="1">
    <citation type="submission" date="2019-04" db="EMBL/GenBank/DDBJ databases">
        <title>Fungal friends and foes A comparative genomics study of 23 Aspergillus species from section Flavi.</title>
        <authorList>
            <consortium name="DOE Joint Genome Institute"/>
            <person name="Kjaerbolling I."/>
            <person name="Vesth T.C."/>
            <person name="Frisvad J.C."/>
            <person name="Nybo J.L."/>
            <person name="Theobald S."/>
            <person name="Kildgaard S."/>
            <person name="Petersen T.I."/>
            <person name="Kuo A."/>
            <person name="Sato A."/>
            <person name="Lyhne E.K."/>
            <person name="Kogle M.E."/>
            <person name="Wiebenga A."/>
            <person name="Kun R.S."/>
            <person name="Lubbers R.J."/>
            <person name="Makela M.R."/>
            <person name="Barry K."/>
            <person name="Chovatia M."/>
            <person name="Clum A."/>
            <person name="Daum C."/>
            <person name="Haridas S."/>
            <person name="He G."/>
            <person name="LaButti K."/>
            <person name="Lipzen A."/>
            <person name="Mondo S."/>
            <person name="Pangilinan J."/>
            <person name="Riley R."/>
            <person name="Salamov A."/>
            <person name="Simmons B.A."/>
            <person name="Magnuson J.K."/>
            <person name="Henrissat B."/>
            <person name="Mortensen U.H."/>
            <person name="Larsen T.O."/>
            <person name="De vries R.P."/>
            <person name="Grigoriev I.V."/>
            <person name="Machida M."/>
            <person name="Baker S.E."/>
            <person name="Andersen M.R."/>
        </authorList>
    </citation>
    <scope>NUCLEOTIDE SEQUENCE [LARGE SCALE GENOMIC DNA]</scope>
    <source>
        <strain evidence="1 2">CBS 117618</strain>
    </source>
</reference>
<accession>A0A5N6DBG2</accession>
<keyword evidence="2" id="KW-1185">Reference proteome</keyword>
<dbReference type="EMBL" id="ML735020">
    <property type="protein sequence ID" value="KAB8201450.1"/>
    <property type="molecule type" value="Genomic_DNA"/>
</dbReference>
<proteinExistence type="predicted"/>
<dbReference type="PANTHER" id="PTHR12459">
    <property type="entry name" value="TRANSMEMBRANE PROTEIN 135-RELATED"/>
    <property type="match status" value="1"/>
</dbReference>
<evidence type="ECO:0000313" key="2">
    <source>
        <dbReference type="Proteomes" id="UP000326532"/>
    </source>
</evidence>
<dbReference type="InterPro" id="IPR026749">
    <property type="entry name" value="Tmem135"/>
</dbReference>
<organism evidence="1 2">
    <name type="scientific">Aspergillus parasiticus</name>
    <dbReference type="NCBI Taxonomy" id="5067"/>
    <lineage>
        <taxon>Eukaryota</taxon>
        <taxon>Fungi</taxon>
        <taxon>Dikarya</taxon>
        <taxon>Ascomycota</taxon>
        <taxon>Pezizomycotina</taxon>
        <taxon>Eurotiomycetes</taxon>
        <taxon>Eurotiomycetidae</taxon>
        <taxon>Eurotiales</taxon>
        <taxon>Aspergillaceae</taxon>
        <taxon>Aspergillus</taxon>
        <taxon>Aspergillus subgen. Circumdati</taxon>
    </lineage>
</organism>
<name>A0A5N6DBG2_ASPPA</name>
<sequence length="554" mass="61790">MEPSSARDPDGYAQVHPVVREVLRISLSAKEYKILHDHTVRRAPVKVQSKLPSPSRYEAIVRSKNKYNEAALRASIRVFLVSGALLKFVDWALARIRGDLSKKKAQTSFLRSPNFRLSASFSLVLLFHRLLHRFFTRLRANLRTDEAQPFRNRNPRVSKALTSRYAPAVGASLALFGLGICPQNQLRLTAAIWMATRSLEFLFNAIDEKGWLENRPAWFGSWLLMPLSCAQLFHAFIFDREATPKWLGNVIFRLSPGYIPDRPESLPAEFSWPGKEDVVDSLATIANLRWPYVYTRYVHLVHDSFFSNLSISAFVSPILHPGDLNTLPSSVKSISPITGPAHPSISSLSCALLHSSSPSCSTAFLHNILLSVPRLARFVTTVTLALSVLKFKKLMANPITSINNLSKKIITLTAVLSASVGSAWGSICLWNSLFPRSVLPTKRFFLSGALAGMPFAFLANSRSVFTYFFRAAVDSAWKTGVKRGLWKGWKGGDLFILVLSWALMNSILESRPNAVQGRGVRKALAWMNGEGFVDPVEVAAKRKLKKAKKAETEH</sequence>
<dbReference type="Proteomes" id="UP000326532">
    <property type="component" value="Unassembled WGS sequence"/>
</dbReference>
<gene>
    <name evidence="1" type="ORF">BDV34DRAFT_202821</name>
</gene>
<protein>
    <recommendedName>
        <fullName evidence="3">Transmembrane protein 135 N-terminal domain-containing protein</fullName>
    </recommendedName>
</protein>